<evidence type="ECO:0000256" key="3">
    <source>
        <dbReference type="ARBA" id="ARBA00022833"/>
    </source>
</evidence>
<evidence type="ECO:0000256" key="5">
    <source>
        <dbReference type="PROSITE-ProRule" id="PRU00309"/>
    </source>
</evidence>
<evidence type="ECO:0000256" key="4">
    <source>
        <dbReference type="ARBA" id="ARBA00023125"/>
    </source>
</evidence>
<keyword evidence="1" id="KW-0479">Metal-binding</keyword>
<gene>
    <name evidence="8" type="ORF">AMECASPLE_013139</name>
</gene>
<feature type="compositionally biased region" description="Acidic residues" evidence="6">
    <location>
        <begin position="187"/>
        <end position="196"/>
    </location>
</feature>
<feature type="domain" description="THAP-type" evidence="7">
    <location>
        <begin position="5"/>
        <end position="85"/>
    </location>
</feature>
<dbReference type="SUPFAM" id="SSF57716">
    <property type="entry name" value="Glucocorticoid receptor-like (DNA-binding domain)"/>
    <property type="match status" value="1"/>
</dbReference>
<dbReference type="Proteomes" id="UP001469553">
    <property type="component" value="Unassembled WGS sequence"/>
</dbReference>
<name>A0ABV0ZX22_9TELE</name>
<evidence type="ECO:0000256" key="2">
    <source>
        <dbReference type="ARBA" id="ARBA00022771"/>
    </source>
</evidence>
<evidence type="ECO:0000313" key="8">
    <source>
        <dbReference type="EMBL" id="MEQ2310813.1"/>
    </source>
</evidence>
<evidence type="ECO:0000256" key="6">
    <source>
        <dbReference type="SAM" id="MobiDB-lite"/>
    </source>
</evidence>
<feature type="compositionally biased region" description="Polar residues" evidence="6">
    <location>
        <begin position="199"/>
        <end position="211"/>
    </location>
</feature>
<keyword evidence="9" id="KW-1185">Reference proteome</keyword>
<keyword evidence="4 5" id="KW-0238">DNA-binding</keyword>
<keyword evidence="2 5" id="KW-0863">Zinc-finger</keyword>
<evidence type="ECO:0000256" key="1">
    <source>
        <dbReference type="ARBA" id="ARBA00022723"/>
    </source>
</evidence>
<dbReference type="InterPro" id="IPR006612">
    <property type="entry name" value="THAP_Znf"/>
</dbReference>
<feature type="region of interest" description="Disordered" evidence="6">
    <location>
        <begin position="180"/>
        <end position="211"/>
    </location>
</feature>
<sequence>MALMMKRRCILNCEGENTMYTLPRGEEEKGQWLRFIFNAIPEQYNPRLLLCAVHFTEDCFLNWTQFYCGYSKRLLLKDGAVPTLLSPHRDTGVYEYRLKSRGQVASVVNHVASQTDPPCSHLPETRTVGTQLAMASPHIFKSTATQVRVMRRDCGVGTETLPLNSPLLLMEPQLEKRLSKRPRLTLADEEEEEDPSESIRSTVVQHKNNLT</sequence>
<dbReference type="SMART" id="SM00980">
    <property type="entry name" value="THAP"/>
    <property type="match status" value="1"/>
</dbReference>
<accession>A0ABV0ZX22</accession>
<dbReference type="PROSITE" id="PS50950">
    <property type="entry name" value="ZF_THAP"/>
    <property type="match status" value="1"/>
</dbReference>
<reference evidence="8 9" key="1">
    <citation type="submission" date="2021-06" db="EMBL/GenBank/DDBJ databases">
        <authorList>
            <person name="Palmer J.M."/>
        </authorList>
    </citation>
    <scope>NUCLEOTIDE SEQUENCE [LARGE SCALE GENOMIC DNA]</scope>
    <source>
        <strain evidence="8 9">AS_MEX2019</strain>
        <tissue evidence="8">Muscle</tissue>
    </source>
</reference>
<proteinExistence type="predicted"/>
<dbReference type="Pfam" id="PF05485">
    <property type="entry name" value="THAP"/>
    <property type="match status" value="1"/>
</dbReference>
<keyword evidence="3" id="KW-0862">Zinc</keyword>
<dbReference type="SMART" id="SM00692">
    <property type="entry name" value="DM3"/>
    <property type="match status" value="1"/>
</dbReference>
<evidence type="ECO:0000313" key="9">
    <source>
        <dbReference type="Proteomes" id="UP001469553"/>
    </source>
</evidence>
<comment type="caution">
    <text evidence="8">The sequence shown here is derived from an EMBL/GenBank/DDBJ whole genome shotgun (WGS) entry which is preliminary data.</text>
</comment>
<evidence type="ECO:0000259" key="7">
    <source>
        <dbReference type="PROSITE" id="PS50950"/>
    </source>
</evidence>
<organism evidence="8 9">
    <name type="scientific">Ameca splendens</name>
    <dbReference type="NCBI Taxonomy" id="208324"/>
    <lineage>
        <taxon>Eukaryota</taxon>
        <taxon>Metazoa</taxon>
        <taxon>Chordata</taxon>
        <taxon>Craniata</taxon>
        <taxon>Vertebrata</taxon>
        <taxon>Euteleostomi</taxon>
        <taxon>Actinopterygii</taxon>
        <taxon>Neopterygii</taxon>
        <taxon>Teleostei</taxon>
        <taxon>Neoteleostei</taxon>
        <taxon>Acanthomorphata</taxon>
        <taxon>Ovalentaria</taxon>
        <taxon>Atherinomorphae</taxon>
        <taxon>Cyprinodontiformes</taxon>
        <taxon>Goodeidae</taxon>
        <taxon>Ameca</taxon>
    </lineage>
</organism>
<protein>
    <recommendedName>
        <fullName evidence="7">THAP-type domain-containing protein</fullName>
    </recommendedName>
</protein>
<dbReference type="EMBL" id="JAHRIP010076084">
    <property type="protein sequence ID" value="MEQ2310813.1"/>
    <property type="molecule type" value="Genomic_DNA"/>
</dbReference>